<name>A0AA37WL43_9GAMM</name>
<keyword evidence="7" id="KW-1185">Reference proteome</keyword>
<dbReference type="AlphaFoldDB" id="A0AA37WL43"/>
<evidence type="ECO:0000313" key="6">
    <source>
        <dbReference type="EMBL" id="GLS25428.1"/>
    </source>
</evidence>
<evidence type="ECO:0000256" key="5">
    <source>
        <dbReference type="HAMAP-Rule" id="MF_00765"/>
    </source>
</evidence>
<dbReference type="HAMAP" id="MF_00765">
    <property type="entry name" value="DarP"/>
    <property type="match status" value="1"/>
</dbReference>
<dbReference type="Gene3D" id="1.10.60.30">
    <property type="entry name" value="PSPTO4464-like domains"/>
    <property type="match status" value="2"/>
</dbReference>
<accession>A0AA37WL43</accession>
<dbReference type="GO" id="GO:0019843">
    <property type="term" value="F:rRNA binding"/>
    <property type="evidence" value="ECO:0007669"/>
    <property type="project" value="UniProtKB-UniRule"/>
</dbReference>
<keyword evidence="2 5" id="KW-0690">Ribosome biogenesis</keyword>
<evidence type="ECO:0000313" key="7">
    <source>
        <dbReference type="Proteomes" id="UP001156870"/>
    </source>
</evidence>
<dbReference type="GO" id="GO:1902626">
    <property type="term" value="P:assembly of large subunit precursor of preribosome"/>
    <property type="evidence" value="ECO:0007669"/>
    <property type="project" value="UniProtKB-UniRule"/>
</dbReference>
<keyword evidence="4 5" id="KW-0694">RNA-binding</keyword>
<dbReference type="PIRSF" id="PIRSF016183">
    <property type="entry name" value="UCP016183"/>
    <property type="match status" value="1"/>
</dbReference>
<proteinExistence type="inferred from homology"/>
<comment type="subcellular location">
    <subcellularLocation>
        <location evidence="5">Cytoplasm</location>
    </subcellularLocation>
    <text evidence="5">Associates with late stage pre-50S ribosomal subunits.</text>
</comment>
<dbReference type="InterPro" id="IPR023153">
    <property type="entry name" value="DarP_sf"/>
</dbReference>
<evidence type="ECO:0000256" key="1">
    <source>
        <dbReference type="ARBA" id="ARBA00022490"/>
    </source>
</evidence>
<dbReference type="SUPFAM" id="SSF158710">
    <property type="entry name" value="PSPTO4464-like"/>
    <property type="match status" value="1"/>
</dbReference>
<dbReference type="PANTHER" id="PTHR38101:SF1">
    <property type="entry name" value="UPF0307 PROTEIN YJGA"/>
    <property type="match status" value="1"/>
</dbReference>
<protein>
    <recommendedName>
        <fullName evidence="5">Dual-action ribosomal maturation protein DarP</fullName>
    </recommendedName>
    <alternativeName>
        <fullName evidence="5">Large ribosomal subunit assembly factor DarP</fullName>
    </alternativeName>
</protein>
<dbReference type="GO" id="GO:0043022">
    <property type="term" value="F:ribosome binding"/>
    <property type="evidence" value="ECO:0007669"/>
    <property type="project" value="UniProtKB-UniRule"/>
</dbReference>
<dbReference type="GO" id="GO:0005829">
    <property type="term" value="C:cytosol"/>
    <property type="evidence" value="ECO:0007669"/>
    <property type="project" value="TreeGrafter"/>
</dbReference>
<dbReference type="PANTHER" id="PTHR38101">
    <property type="entry name" value="UPF0307 PROTEIN YJGA"/>
    <property type="match status" value="1"/>
</dbReference>
<dbReference type="NCBIfam" id="NF003593">
    <property type="entry name" value="PRK05255.1-1"/>
    <property type="match status" value="1"/>
</dbReference>
<keyword evidence="1 5" id="KW-0963">Cytoplasm</keyword>
<organism evidence="6 7">
    <name type="scientific">Marinibactrum halimedae</name>
    <dbReference type="NCBI Taxonomy" id="1444977"/>
    <lineage>
        <taxon>Bacteria</taxon>
        <taxon>Pseudomonadati</taxon>
        <taxon>Pseudomonadota</taxon>
        <taxon>Gammaproteobacteria</taxon>
        <taxon>Cellvibrionales</taxon>
        <taxon>Cellvibrionaceae</taxon>
        <taxon>Marinibactrum</taxon>
    </lineage>
</organism>
<evidence type="ECO:0000256" key="4">
    <source>
        <dbReference type="ARBA" id="ARBA00022884"/>
    </source>
</evidence>
<comment type="similarity">
    <text evidence="5">Belongs to the DarP family.</text>
</comment>
<dbReference type="Proteomes" id="UP001156870">
    <property type="component" value="Unassembled WGS sequence"/>
</dbReference>
<gene>
    <name evidence="5" type="primary">darP</name>
    <name evidence="6" type="ORF">GCM10007877_11420</name>
</gene>
<comment type="caution">
    <text evidence="6">The sequence shown here is derived from an EMBL/GenBank/DDBJ whole genome shotgun (WGS) entry which is preliminary data.</text>
</comment>
<comment type="function">
    <text evidence="5">Member of a network of 50S ribosomal subunit biogenesis factors which assembles along the 30S-50S interface, preventing incorrect 23S rRNA structures from forming. Promotes peptidyl transferase center (PTC) maturation.</text>
</comment>
<dbReference type="Pfam" id="PF04751">
    <property type="entry name" value="DarP"/>
    <property type="match status" value="1"/>
</dbReference>
<dbReference type="RefSeq" id="WP_232592067.1">
    <property type="nucleotide sequence ID" value="NZ_BSPD01000030.1"/>
</dbReference>
<reference evidence="6 7" key="1">
    <citation type="journal article" date="2014" name="Int. J. Syst. Evol. Microbiol.">
        <title>Complete genome sequence of Corynebacterium casei LMG S-19264T (=DSM 44701T), isolated from a smear-ripened cheese.</title>
        <authorList>
            <consortium name="US DOE Joint Genome Institute (JGI-PGF)"/>
            <person name="Walter F."/>
            <person name="Albersmeier A."/>
            <person name="Kalinowski J."/>
            <person name="Ruckert C."/>
        </authorList>
    </citation>
    <scope>NUCLEOTIDE SEQUENCE [LARGE SCALE GENOMIC DNA]</scope>
    <source>
        <strain evidence="6 7">NBRC 110095</strain>
    </source>
</reference>
<dbReference type="InterPro" id="IPR006839">
    <property type="entry name" value="DarP"/>
</dbReference>
<dbReference type="CDD" id="cd16331">
    <property type="entry name" value="YjgA-like"/>
    <property type="match status" value="1"/>
</dbReference>
<keyword evidence="3 5" id="KW-0699">rRNA-binding</keyword>
<sequence>MIDDNPHDDEELFISKTAVKKEMKGLQDLGSELTELSDNHLATVPLSTNLQEAIALARKLKAGSARKRQVQYIAKLLRNDDFESIKAALDAIKDRSRLQTKSLHVAEQWRDRLLQEPSTSALFLEEYPTANRQLLNQLIRAANKEATANKPPASARKLFKLIREVVDNTAQP</sequence>
<evidence type="ECO:0000256" key="2">
    <source>
        <dbReference type="ARBA" id="ARBA00022517"/>
    </source>
</evidence>
<dbReference type="EMBL" id="BSPD01000030">
    <property type="protein sequence ID" value="GLS25428.1"/>
    <property type="molecule type" value="Genomic_DNA"/>
</dbReference>
<evidence type="ECO:0000256" key="3">
    <source>
        <dbReference type="ARBA" id="ARBA00022730"/>
    </source>
</evidence>